<name>A0A9D6Z1L8_9BACT</name>
<dbReference type="Proteomes" id="UP000807825">
    <property type="component" value="Unassembled WGS sequence"/>
</dbReference>
<reference evidence="1" key="1">
    <citation type="submission" date="2020-07" db="EMBL/GenBank/DDBJ databases">
        <title>Huge and variable diversity of episymbiotic CPR bacteria and DPANN archaea in groundwater ecosystems.</title>
        <authorList>
            <person name="He C.Y."/>
            <person name="Keren R."/>
            <person name="Whittaker M."/>
            <person name="Farag I.F."/>
            <person name="Doudna J."/>
            <person name="Cate J.H.D."/>
            <person name="Banfield J.F."/>
        </authorList>
    </citation>
    <scope>NUCLEOTIDE SEQUENCE</scope>
    <source>
        <strain evidence="1">NC_groundwater_1664_Pr3_B-0.1um_52_9</strain>
    </source>
</reference>
<sequence length="144" mass="15973">MVIAVAKNSVPFLVIPAKAGIQSSQQTLDPGFYLKIPLPGYTEGFRGWAFGGLHDERPVGDVQAKAGIQDFSTLLSPASTGVTVRVAWFFTKAPGTCRQIRMTLTTHKELGFLMQTRTARFTFELEFRDTLLRIAPIHSEFKLV</sequence>
<protein>
    <submittedName>
        <fullName evidence="1">Uncharacterized protein</fullName>
    </submittedName>
</protein>
<dbReference type="AlphaFoldDB" id="A0A9D6Z1L8"/>
<evidence type="ECO:0000313" key="1">
    <source>
        <dbReference type="EMBL" id="MBI5251218.1"/>
    </source>
</evidence>
<evidence type="ECO:0000313" key="2">
    <source>
        <dbReference type="Proteomes" id="UP000807825"/>
    </source>
</evidence>
<proteinExistence type="predicted"/>
<accession>A0A9D6Z1L8</accession>
<gene>
    <name evidence="1" type="ORF">HY912_17150</name>
</gene>
<comment type="caution">
    <text evidence="1">The sequence shown here is derived from an EMBL/GenBank/DDBJ whole genome shotgun (WGS) entry which is preliminary data.</text>
</comment>
<organism evidence="1 2">
    <name type="scientific">Desulfomonile tiedjei</name>
    <dbReference type="NCBI Taxonomy" id="2358"/>
    <lineage>
        <taxon>Bacteria</taxon>
        <taxon>Pseudomonadati</taxon>
        <taxon>Thermodesulfobacteriota</taxon>
        <taxon>Desulfomonilia</taxon>
        <taxon>Desulfomonilales</taxon>
        <taxon>Desulfomonilaceae</taxon>
        <taxon>Desulfomonile</taxon>
    </lineage>
</organism>
<dbReference type="EMBL" id="JACRDE010000448">
    <property type="protein sequence ID" value="MBI5251218.1"/>
    <property type="molecule type" value="Genomic_DNA"/>
</dbReference>